<gene>
    <name evidence="5" type="ORF">GTO91_01400</name>
</gene>
<evidence type="ECO:0000259" key="4">
    <source>
        <dbReference type="PROSITE" id="PS51379"/>
    </source>
</evidence>
<organism evidence="5 6">
    <name type="scientific">Heliomicrobium undosum</name>
    <dbReference type="NCBI Taxonomy" id="121734"/>
    <lineage>
        <taxon>Bacteria</taxon>
        <taxon>Bacillati</taxon>
        <taxon>Bacillota</taxon>
        <taxon>Clostridia</taxon>
        <taxon>Eubacteriales</taxon>
        <taxon>Heliobacteriaceae</taxon>
        <taxon>Heliomicrobium</taxon>
    </lineage>
</organism>
<evidence type="ECO:0000256" key="1">
    <source>
        <dbReference type="ARBA" id="ARBA00022723"/>
    </source>
</evidence>
<evidence type="ECO:0000256" key="3">
    <source>
        <dbReference type="ARBA" id="ARBA00023014"/>
    </source>
</evidence>
<proteinExistence type="predicted"/>
<dbReference type="PROSITE" id="PS51379">
    <property type="entry name" value="4FE4S_FER_2"/>
    <property type="match status" value="2"/>
</dbReference>
<dbReference type="RefSeq" id="WP_161253695.1">
    <property type="nucleotide sequence ID" value="NZ_WXEY01000001.1"/>
</dbReference>
<keyword evidence="3" id="KW-0411">Iron-sulfur</keyword>
<feature type="domain" description="4Fe-4S ferredoxin-type" evidence="4">
    <location>
        <begin position="40"/>
        <end position="68"/>
    </location>
</feature>
<dbReference type="Proteomes" id="UP000463470">
    <property type="component" value="Unassembled WGS sequence"/>
</dbReference>
<comment type="caution">
    <text evidence="5">The sequence shown here is derived from an EMBL/GenBank/DDBJ whole genome shotgun (WGS) entry which is preliminary data.</text>
</comment>
<dbReference type="InterPro" id="IPR017900">
    <property type="entry name" value="4Fe4S_Fe_S_CS"/>
</dbReference>
<evidence type="ECO:0000313" key="5">
    <source>
        <dbReference type="EMBL" id="MZP28377.1"/>
    </source>
</evidence>
<dbReference type="GO" id="GO:0051536">
    <property type="term" value="F:iron-sulfur cluster binding"/>
    <property type="evidence" value="ECO:0007669"/>
    <property type="project" value="UniProtKB-KW"/>
</dbReference>
<dbReference type="InterPro" id="IPR017896">
    <property type="entry name" value="4Fe4S_Fe-S-bd"/>
</dbReference>
<feature type="domain" description="4Fe-4S ferredoxin-type" evidence="4">
    <location>
        <begin position="2"/>
        <end position="31"/>
    </location>
</feature>
<dbReference type="PANTHER" id="PTHR43122">
    <property type="entry name" value="FERREDOXIN SUBUNIT OF PYRUVATE:FLAVODOXIN OXIDOREDUCTASE-RELATED"/>
    <property type="match status" value="1"/>
</dbReference>
<dbReference type="EMBL" id="WXEY01000001">
    <property type="protein sequence ID" value="MZP28377.1"/>
    <property type="molecule type" value="Genomic_DNA"/>
</dbReference>
<dbReference type="PROSITE" id="PS00198">
    <property type="entry name" value="4FE4S_FER_1"/>
    <property type="match status" value="1"/>
</dbReference>
<dbReference type="Gene3D" id="3.30.70.20">
    <property type="match status" value="1"/>
</dbReference>
<dbReference type="PANTHER" id="PTHR43122:SF1">
    <property type="entry name" value="IRON-SULFUR-BINDING PROTEIN"/>
    <property type="match status" value="1"/>
</dbReference>
<dbReference type="OrthoDB" id="9804603at2"/>
<protein>
    <submittedName>
        <fullName evidence="5">4Fe-4S dicluster domain-containing protein</fullName>
    </submittedName>
</protein>
<keyword evidence="2" id="KW-0408">Iron</keyword>
<dbReference type="Gene3D" id="3.30.70.3270">
    <property type="match status" value="1"/>
</dbReference>
<dbReference type="SUPFAM" id="SSF54862">
    <property type="entry name" value="4Fe-4S ferredoxins"/>
    <property type="match status" value="1"/>
</dbReference>
<accession>A0A845KXM7</accession>
<evidence type="ECO:0000313" key="6">
    <source>
        <dbReference type="Proteomes" id="UP000463470"/>
    </source>
</evidence>
<dbReference type="GO" id="GO:0046872">
    <property type="term" value="F:metal ion binding"/>
    <property type="evidence" value="ECO:0007669"/>
    <property type="project" value="UniProtKB-KW"/>
</dbReference>
<dbReference type="Pfam" id="PF12838">
    <property type="entry name" value="Fer4_7"/>
    <property type="match status" value="1"/>
</dbReference>
<sequence>MPKVIFREERCKGCRLCTAACPVGIVIMDESRLNAKGFQPAVVTDMEKCRGCALCARVCPDLVIEVEK</sequence>
<keyword evidence="6" id="KW-1185">Reference proteome</keyword>
<reference evidence="5 6" key="1">
    <citation type="submission" date="2020-01" db="EMBL/GenBank/DDBJ databases">
        <title>Whole-genome sequence of Heliobacterium undosum DSM 13378.</title>
        <authorList>
            <person name="Kyndt J.A."/>
            <person name="Meyer T.E."/>
        </authorList>
    </citation>
    <scope>NUCLEOTIDE SEQUENCE [LARGE SCALE GENOMIC DNA]</scope>
    <source>
        <strain evidence="5 6">DSM 13378</strain>
    </source>
</reference>
<name>A0A845KXM7_9FIRM</name>
<evidence type="ECO:0000256" key="2">
    <source>
        <dbReference type="ARBA" id="ARBA00023004"/>
    </source>
</evidence>
<dbReference type="AlphaFoldDB" id="A0A845KXM7"/>
<keyword evidence="1" id="KW-0479">Metal-binding</keyword>